<dbReference type="Pfam" id="PF00004">
    <property type="entry name" value="AAA"/>
    <property type="match status" value="1"/>
</dbReference>
<sequence>MRKVMIIGCPGSGKTTLARKLSCKLNLPLVHLDVLNWRDHWQPVSTEEFDALLLQEVRKEAWIIDGNYHRTIPLRLEQCDTVIYLDYSRMTCLLGVIKRVLKGYGKSRPDMGGNCPERFDFSFFKFVWDFNKNNRKNYLEMLSHQKDKTVIIFHNRRECSEFLRKL</sequence>
<gene>
    <name evidence="2" type="ORF">J0J69_00305</name>
</gene>
<dbReference type="PANTHER" id="PTHR37816">
    <property type="entry name" value="YALI0E33011P"/>
    <property type="match status" value="1"/>
</dbReference>
<dbReference type="SUPFAM" id="SSF52540">
    <property type="entry name" value="P-loop containing nucleoside triphosphate hydrolases"/>
    <property type="match status" value="1"/>
</dbReference>
<accession>A0ABY5JJN2</accession>
<dbReference type="PANTHER" id="PTHR37816:SF3">
    <property type="entry name" value="MODULATES DNA TOPOLOGY"/>
    <property type="match status" value="1"/>
</dbReference>
<keyword evidence="3" id="KW-1185">Reference proteome</keyword>
<evidence type="ECO:0000259" key="1">
    <source>
        <dbReference type="Pfam" id="PF00004"/>
    </source>
</evidence>
<evidence type="ECO:0000313" key="3">
    <source>
        <dbReference type="Proteomes" id="UP001058016"/>
    </source>
</evidence>
<dbReference type="EMBL" id="CP071249">
    <property type="protein sequence ID" value="UUF06071.1"/>
    <property type="molecule type" value="Genomic_DNA"/>
</dbReference>
<protein>
    <submittedName>
        <fullName evidence="2">AAA family ATPase</fullName>
    </submittedName>
</protein>
<dbReference type="InterPro" id="IPR027417">
    <property type="entry name" value="P-loop_NTPase"/>
</dbReference>
<dbReference type="Proteomes" id="UP001058016">
    <property type="component" value="Chromosome"/>
</dbReference>
<dbReference type="RefSeq" id="WP_212725550.1">
    <property type="nucleotide sequence ID" value="NZ_CP071249.1"/>
</dbReference>
<dbReference type="Gene3D" id="3.40.50.300">
    <property type="entry name" value="P-loop containing nucleotide triphosphate hydrolases"/>
    <property type="match status" value="1"/>
</dbReference>
<evidence type="ECO:0000313" key="2">
    <source>
        <dbReference type="EMBL" id="UUF06071.1"/>
    </source>
</evidence>
<proteinExistence type="predicted"/>
<reference evidence="2 3" key="1">
    <citation type="submission" date="2021-03" db="EMBL/GenBank/DDBJ databases">
        <title>Comparative Genomics and Metabolomics in the genus Turicibacter.</title>
        <authorList>
            <person name="Maki J."/>
            <person name="Looft T."/>
        </authorList>
    </citation>
    <scope>NUCLEOTIDE SEQUENCE [LARGE SCALE GENOMIC DNA]</scope>
    <source>
        <strain evidence="2 3">MMM721</strain>
    </source>
</reference>
<dbReference type="InterPro" id="IPR003959">
    <property type="entry name" value="ATPase_AAA_core"/>
</dbReference>
<feature type="domain" description="ATPase AAA-type core" evidence="1">
    <location>
        <begin position="4"/>
        <end position="60"/>
    </location>
</feature>
<dbReference type="InterPro" id="IPR052922">
    <property type="entry name" value="Cytidylate_Kinase-2"/>
</dbReference>
<name>A0ABY5JJN2_9FIRM</name>
<organism evidence="2 3">
    <name type="scientific">Turicibacter bilis</name>
    <dbReference type="NCBI Taxonomy" id="2735723"/>
    <lineage>
        <taxon>Bacteria</taxon>
        <taxon>Bacillati</taxon>
        <taxon>Bacillota</taxon>
        <taxon>Erysipelotrichia</taxon>
        <taxon>Erysipelotrichales</taxon>
        <taxon>Turicibacteraceae</taxon>
        <taxon>Turicibacter</taxon>
    </lineage>
</organism>